<reference evidence="2 3" key="1">
    <citation type="journal article" date="2023" name="Res Sq">
        <title>Genomic and morphological characterization of Knufia obscura isolated from the Mars 2020 spacecraft assembly facility.</title>
        <authorList>
            <person name="Chander A.M."/>
            <person name="Teixeira M.M."/>
            <person name="Singh N.K."/>
            <person name="Williams M.P."/>
            <person name="Parker C.W."/>
            <person name="Leo P."/>
            <person name="Stajich J.E."/>
            <person name="Torok T."/>
            <person name="Tighe S."/>
            <person name="Mason C.E."/>
            <person name="Venkateswaran K."/>
        </authorList>
    </citation>
    <scope>NUCLEOTIDE SEQUENCE [LARGE SCALE GENOMIC DNA]</scope>
    <source>
        <strain evidence="2 3">CCFEE 5817</strain>
    </source>
</reference>
<organism evidence="2 3">
    <name type="scientific">Knufia obscura</name>
    <dbReference type="NCBI Taxonomy" id="1635080"/>
    <lineage>
        <taxon>Eukaryota</taxon>
        <taxon>Fungi</taxon>
        <taxon>Dikarya</taxon>
        <taxon>Ascomycota</taxon>
        <taxon>Pezizomycotina</taxon>
        <taxon>Eurotiomycetes</taxon>
        <taxon>Chaetothyriomycetidae</taxon>
        <taxon>Chaetothyriales</taxon>
        <taxon>Trichomeriaceae</taxon>
        <taxon>Knufia</taxon>
    </lineage>
</organism>
<proteinExistence type="predicted"/>
<keyword evidence="3" id="KW-1185">Reference proteome</keyword>
<protein>
    <submittedName>
        <fullName evidence="2">Uncharacterized protein</fullName>
    </submittedName>
</protein>
<keyword evidence="1" id="KW-1133">Transmembrane helix</keyword>
<keyword evidence="1" id="KW-0812">Transmembrane</keyword>
<accession>A0ABR0RYT4</accession>
<gene>
    <name evidence="2" type="ORF">PMZ80_002985</name>
</gene>
<evidence type="ECO:0000256" key="1">
    <source>
        <dbReference type="SAM" id="Phobius"/>
    </source>
</evidence>
<evidence type="ECO:0000313" key="3">
    <source>
        <dbReference type="Proteomes" id="UP001334248"/>
    </source>
</evidence>
<keyword evidence="1" id="KW-0472">Membrane</keyword>
<dbReference type="Proteomes" id="UP001334248">
    <property type="component" value="Unassembled WGS sequence"/>
</dbReference>
<name>A0ABR0RYT4_9EURO</name>
<feature type="transmembrane region" description="Helical" evidence="1">
    <location>
        <begin position="64"/>
        <end position="84"/>
    </location>
</feature>
<evidence type="ECO:0000313" key="2">
    <source>
        <dbReference type="EMBL" id="KAK5945777.1"/>
    </source>
</evidence>
<feature type="transmembrane region" description="Helical" evidence="1">
    <location>
        <begin position="524"/>
        <end position="545"/>
    </location>
</feature>
<comment type="caution">
    <text evidence="2">The sequence shown here is derived from an EMBL/GenBank/DDBJ whole genome shotgun (WGS) entry which is preliminary data.</text>
</comment>
<dbReference type="GeneID" id="89996434"/>
<sequence length="633" mass="69444">MAIVNETRAHRPSPLHHPYKSLAQVSEVSLPISRPKPYSQYGGYPMPVGYGHPQAYARLTQLDWMMFVVVMVASAVGMLAVYLAPLATWLGQNRQLIVVGFVLSLMAICSQGRMQRLLAAVEVAWGPSTVQNLDAIARMDPTGHRMSPRNQLSVVLLLALPLALSAGYKQLIGGITASNPVAQHMEIGMTVPLKTQLTLGGIPLFGDTMMGYWNDPQYQKAYGYTVYTETPERTVIVDAPLRHSMQTVQDSLRSDQFATVSANVSAIVASMVMKWDTQEDLNNTDIRLLQKNLGFENPGCGNLTIANETYIIADLDHLDTFAAWMRTSGVHAATTFGANNSFWVALGTGKCDETLGADQGSSFFLLSRTPGTENPTLGDFWHQAQGFAISLERYEATWNVSQNDAALLSARAVEPGPLANSTYNFTLAQSGLVEHRWRNYESGYVAQMAEFNFLNPVEAYRQGRDYTNLTTDTTFVAVMVWSRLVHLAGPNSVDYNTAITGSLAYTIPSIVSVQTFTMRQTWEIACIMLVYPIIMLVYFALKVMVFHGNPAVNGVGIVSMLAAVNPAGLNLMKGAGYSGELDREITASFSTVPVFDDERGLLVGHKSLQVDLQPRGKQRNGSNARLQRGVLYN</sequence>
<dbReference type="RefSeq" id="XP_064733867.1">
    <property type="nucleotide sequence ID" value="XM_064871414.1"/>
</dbReference>
<dbReference type="EMBL" id="JAVHJV010000002">
    <property type="protein sequence ID" value="KAK5945777.1"/>
    <property type="molecule type" value="Genomic_DNA"/>
</dbReference>